<dbReference type="GO" id="GO:0003700">
    <property type="term" value="F:DNA-binding transcription factor activity"/>
    <property type="evidence" value="ECO:0007669"/>
    <property type="project" value="InterPro"/>
</dbReference>
<dbReference type="Gene3D" id="1.10.10.10">
    <property type="entry name" value="Winged helix-like DNA-binding domain superfamily/Winged helix DNA-binding domain"/>
    <property type="match status" value="1"/>
</dbReference>
<dbReference type="OrthoDB" id="9800238at2"/>
<dbReference type="NCBIfam" id="NF033788">
    <property type="entry name" value="HTH_metalloreg"/>
    <property type="match status" value="1"/>
</dbReference>
<evidence type="ECO:0000313" key="6">
    <source>
        <dbReference type="Proteomes" id="UP000035036"/>
    </source>
</evidence>
<dbReference type="SMART" id="SM00418">
    <property type="entry name" value="HTH_ARSR"/>
    <property type="match status" value="1"/>
</dbReference>
<protein>
    <submittedName>
        <fullName evidence="5">ArsR family transcriptional regulator</fullName>
    </submittedName>
</protein>
<reference evidence="5 6" key="1">
    <citation type="journal article" date="2015" name="Genome Announc.">
        <title>Genomes of Geoalkalibacter ferrihydriticus Z-0531T and Geoalkalibacter subterraneus Red1T, Two Haloalkaliphilic Metal-Reducing Deltaproteobacteria.</title>
        <authorList>
            <person name="Badalamenti J.P."/>
            <person name="Krajmalnik-Brown R."/>
            <person name="Torres C.I."/>
            <person name="Bond D.R."/>
        </authorList>
    </citation>
    <scope>NUCLEOTIDE SEQUENCE [LARGE SCALE GENOMIC DNA]</scope>
    <source>
        <strain evidence="5 6">Red1</strain>
    </source>
</reference>
<dbReference type="PANTHER" id="PTHR33154:SF18">
    <property type="entry name" value="ARSENICAL RESISTANCE OPERON REPRESSOR"/>
    <property type="match status" value="1"/>
</dbReference>
<organism evidence="5 6">
    <name type="scientific">Geoalkalibacter subterraneus</name>
    <dbReference type="NCBI Taxonomy" id="483547"/>
    <lineage>
        <taxon>Bacteria</taxon>
        <taxon>Pseudomonadati</taxon>
        <taxon>Thermodesulfobacteriota</taxon>
        <taxon>Desulfuromonadia</taxon>
        <taxon>Desulfuromonadales</taxon>
        <taxon>Geoalkalibacteraceae</taxon>
        <taxon>Geoalkalibacter</taxon>
    </lineage>
</organism>
<accession>A0A0B5FQY6</accession>
<sequence>MKHEAKIFKALSDPIRLRIVSLLLEGELCVCDLMAVLELPQSTVSRHLANLRHAGLVEDERRGVWMFYRLAPSLCPLQQELISLLERQFPQRAWVIEDRKRLREVKKQKDSPSC</sequence>
<keyword evidence="3" id="KW-0804">Transcription</keyword>
<dbReference type="PRINTS" id="PR00778">
    <property type="entry name" value="HTHARSR"/>
</dbReference>
<dbReference type="AlphaFoldDB" id="A0A0B5FQY6"/>
<dbReference type="InterPro" id="IPR001845">
    <property type="entry name" value="HTH_ArsR_DNA-bd_dom"/>
</dbReference>
<dbReference type="InterPro" id="IPR051081">
    <property type="entry name" value="HTH_MetalResp_TranReg"/>
</dbReference>
<keyword evidence="6" id="KW-1185">Reference proteome</keyword>
<evidence type="ECO:0000256" key="1">
    <source>
        <dbReference type="ARBA" id="ARBA00023015"/>
    </source>
</evidence>
<name>A0A0B5FQY6_9BACT</name>
<dbReference type="PROSITE" id="PS50987">
    <property type="entry name" value="HTH_ARSR_2"/>
    <property type="match status" value="1"/>
</dbReference>
<dbReference type="InterPro" id="IPR036388">
    <property type="entry name" value="WH-like_DNA-bd_sf"/>
</dbReference>
<dbReference type="Pfam" id="PF01022">
    <property type="entry name" value="HTH_5"/>
    <property type="match status" value="1"/>
</dbReference>
<dbReference type="CDD" id="cd00090">
    <property type="entry name" value="HTH_ARSR"/>
    <property type="match status" value="1"/>
</dbReference>
<evidence type="ECO:0000256" key="2">
    <source>
        <dbReference type="ARBA" id="ARBA00023125"/>
    </source>
</evidence>
<gene>
    <name evidence="5" type="ORF">GSUB_11240</name>
</gene>
<dbReference type="InterPro" id="IPR011991">
    <property type="entry name" value="ArsR-like_HTH"/>
</dbReference>
<dbReference type="InterPro" id="IPR036390">
    <property type="entry name" value="WH_DNA-bd_sf"/>
</dbReference>
<dbReference type="GO" id="GO:0003677">
    <property type="term" value="F:DNA binding"/>
    <property type="evidence" value="ECO:0007669"/>
    <property type="project" value="UniProtKB-KW"/>
</dbReference>
<dbReference type="SUPFAM" id="SSF46785">
    <property type="entry name" value="Winged helix' DNA-binding domain"/>
    <property type="match status" value="1"/>
</dbReference>
<dbReference type="PANTHER" id="PTHR33154">
    <property type="entry name" value="TRANSCRIPTIONAL REGULATOR, ARSR FAMILY"/>
    <property type="match status" value="1"/>
</dbReference>
<keyword evidence="2" id="KW-0238">DNA-binding</keyword>
<dbReference type="RefSeq" id="WP_040200865.1">
    <property type="nucleotide sequence ID" value="NZ_CP010311.1"/>
</dbReference>
<dbReference type="EMBL" id="CP010311">
    <property type="protein sequence ID" value="AJF07024.1"/>
    <property type="molecule type" value="Genomic_DNA"/>
</dbReference>
<dbReference type="KEGG" id="gsb:GSUB_11240"/>
<proteinExistence type="predicted"/>
<dbReference type="HOGENOM" id="CLU_097806_3_1_7"/>
<feature type="domain" description="HTH arsR-type" evidence="4">
    <location>
        <begin position="1"/>
        <end position="92"/>
    </location>
</feature>
<dbReference type="Proteomes" id="UP000035036">
    <property type="component" value="Chromosome"/>
</dbReference>
<evidence type="ECO:0000256" key="3">
    <source>
        <dbReference type="ARBA" id="ARBA00023163"/>
    </source>
</evidence>
<keyword evidence="1" id="KW-0805">Transcription regulation</keyword>
<dbReference type="STRING" id="483547.GSUB_11240"/>
<evidence type="ECO:0000259" key="4">
    <source>
        <dbReference type="PROSITE" id="PS50987"/>
    </source>
</evidence>
<evidence type="ECO:0000313" key="5">
    <source>
        <dbReference type="EMBL" id="AJF07024.1"/>
    </source>
</evidence>